<keyword evidence="2" id="KW-1185">Reference proteome</keyword>
<dbReference type="Pfam" id="PF02482">
    <property type="entry name" value="Ribosomal_S30AE"/>
    <property type="match status" value="1"/>
</dbReference>
<accession>A0A937AD32</accession>
<dbReference type="Proteomes" id="UP000642920">
    <property type="component" value="Unassembled WGS sequence"/>
</dbReference>
<name>A0A937AD32_9BACT</name>
<gene>
    <name evidence="1" type="ORF">JKP34_03685</name>
</gene>
<comment type="caution">
    <text evidence="1">The sequence shown here is derived from an EMBL/GenBank/DDBJ whole genome shotgun (WGS) entry which is preliminary data.</text>
</comment>
<organism evidence="1 2">
    <name type="scientific">Marivirga atlantica</name>
    <dbReference type="NCBI Taxonomy" id="1548457"/>
    <lineage>
        <taxon>Bacteria</taxon>
        <taxon>Pseudomonadati</taxon>
        <taxon>Bacteroidota</taxon>
        <taxon>Cytophagia</taxon>
        <taxon>Cytophagales</taxon>
        <taxon>Marivirgaceae</taxon>
        <taxon>Marivirga</taxon>
    </lineage>
</organism>
<dbReference type="AlphaFoldDB" id="A0A937AD32"/>
<evidence type="ECO:0000313" key="1">
    <source>
        <dbReference type="EMBL" id="MBL0764339.1"/>
    </source>
</evidence>
<dbReference type="InterPro" id="IPR036567">
    <property type="entry name" value="RHF-like"/>
</dbReference>
<dbReference type="EMBL" id="JAERQG010000001">
    <property type="protein sequence ID" value="MBL0764339.1"/>
    <property type="molecule type" value="Genomic_DNA"/>
</dbReference>
<sequence>MTITVNPVNFNISKDLITRVESIFENVDKYNDQLVGLDIYLKSLSETDSGEKMVEVKIFLPGKNLFVAEKADDFISAAQEAVEVVKRVVRKEKEKVKDRHQPRPDKV</sequence>
<dbReference type="RefSeq" id="WP_201917824.1">
    <property type="nucleotide sequence ID" value="NZ_JAERQG010000001.1"/>
</dbReference>
<protein>
    <submittedName>
        <fullName evidence="1">HPF/RaiA family ribosome-associated protein</fullName>
    </submittedName>
</protein>
<dbReference type="Gene3D" id="3.30.160.100">
    <property type="entry name" value="Ribosome hibernation promotion factor-like"/>
    <property type="match status" value="1"/>
</dbReference>
<reference evidence="1" key="1">
    <citation type="submission" date="2021-01" db="EMBL/GenBank/DDBJ databases">
        <title>Marivirga sp. nov., isolated from intertidal surface sediments.</title>
        <authorList>
            <person name="Zhang M."/>
        </authorList>
    </citation>
    <scope>NUCLEOTIDE SEQUENCE</scope>
    <source>
        <strain evidence="1">SM1354</strain>
    </source>
</reference>
<dbReference type="SUPFAM" id="SSF69754">
    <property type="entry name" value="Ribosome binding protein Y (YfiA homologue)"/>
    <property type="match status" value="1"/>
</dbReference>
<proteinExistence type="predicted"/>
<dbReference type="InterPro" id="IPR003489">
    <property type="entry name" value="RHF/RaiA"/>
</dbReference>
<evidence type="ECO:0000313" key="2">
    <source>
        <dbReference type="Proteomes" id="UP000642920"/>
    </source>
</evidence>